<keyword evidence="3 9" id="KW-0349">Heme</keyword>
<reference evidence="11" key="1">
    <citation type="submission" date="2019-10" db="EMBL/GenBank/DDBJ databases">
        <title>Description of Paenibacillus glebae sp. nov.</title>
        <authorList>
            <person name="Carlier A."/>
            <person name="Qi S."/>
        </authorList>
    </citation>
    <scope>NUCLEOTIDE SEQUENCE</scope>
    <source>
        <strain evidence="11">LMG 31456</strain>
    </source>
</reference>
<dbReference type="Pfam" id="PF04055">
    <property type="entry name" value="Radical_SAM"/>
    <property type="match status" value="1"/>
</dbReference>
<dbReference type="Pfam" id="PF06969">
    <property type="entry name" value="HemN_C"/>
    <property type="match status" value="1"/>
</dbReference>
<keyword evidence="6 9" id="KW-0408">Iron</keyword>
<dbReference type="AlphaFoldDB" id="A0A972GZ13"/>
<evidence type="ECO:0000256" key="2">
    <source>
        <dbReference type="ARBA" id="ARBA00017228"/>
    </source>
</evidence>
<dbReference type="PANTHER" id="PTHR13932:SF5">
    <property type="entry name" value="RADICAL S-ADENOSYL METHIONINE DOMAIN-CONTAINING PROTEIN 1, MITOCHONDRIAL"/>
    <property type="match status" value="1"/>
</dbReference>
<keyword evidence="9" id="KW-0963">Cytoplasm</keyword>
<dbReference type="PROSITE" id="PS51918">
    <property type="entry name" value="RADICAL_SAM"/>
    <property type="match status" value="1"/>
</dbReference>
<sequence length="390" mass="44677">MYMMIHRNETPAAVYIHIPFCTNKCHYCDFNSYVLKGQPVMDYLDALEREMEQTVQLVPPQQIETIFVGGGTPTVLLPDQMESFLQRVRTYFPNQSAELEFSMEANPGTTDKEKLQAMKEGGVNRISFGVQSFDNALLEGIGRIHNTDDVYRSIENARSVGFTNMSIDLMFGLPNQTVTVMNDTLDKALALGLKHYSIYGLKVEEHTLFHSLYQKNQLPLPDEDEEVEMFLLIMKRLKQAGYEQYEISNFAKQGYESRHNSMYWLNRSYYGLGAGAHGYMYGKRHVNIKGVQPYIDSTLNGLPLLEQYEISEQDAMEDFMMVGLRMLCGVKRSDFSKQFGKELEDVFGDQLVRLTERKLLEPTEDGYRLSEHGLLLGNEVFGEFVSLIVD</sequence>
<dbReference type="Proteomes" id="UP000641588">
    <property type="component" value="Unassembled WGS sequence"/>
</dbReference>
<dbReference type="InterPro" id="IPR004559">
    <property type="entry name" value="HemW-like"/>
</dbReference>
<keyword evidence="7 9" id="KW-0411">Iron-sulfur</keyword>
<protein>
    <recommendedName>
        <fullName evidence="2 9">Heme chaperone HemW</fullName>
    </recommendedName>
</protein>
<evidence type="ECO:0000256" key="8">
    <source>
        <dbReference type="ARBA" id="ARBA00023186"/>
    </source>
</evidence>
<evidence type="ECO:0000313" key="11">
    <source>
        <dbReference type="EMBL" id="NOU95490.1"/>
    </source>
</evidence>
<dbReference type="GO" id="GO:0046872">
    <property type="term" value="F:metal ion binding"/>
    <property type="evidence" value="ECO:0007669"/>
    <property type="project" value="UniProtKB-UniRule"/>
</dbReference>
<dbReference type="InterPro" id="IPR013785">
    <property type="entry name" value="Aldolase_TIM"/>
</dbReference>
<evidence type="ECO:0000256" key="5">
    <source>
        <dbReference type="ARBA" id="ARBA00022723"/>
    </source>
</evidence>
<dbReference type="SFLD" id="SFLDF00288">
    <property type="entry name" value="HemN-like__clustered_with_nucl"/>
    <property type="match status" value="1"/>
</dbReference>
<dbReference type="GO" id="GO:0006779">
    <property type="term" value="P:porphyrin-containing compound biosynthetic process"/>
    <property type="evidence" value="ECO:0007669"/>
    <property type="project" value="InterPro"/>
</dbReference>
<evidence type="ECO:0000256" key="3">
    <source>
        <dbReference type="ARBA" id="ARBA00022617"/>
    </source>
</evidence>
<dbReference type="PANTHER" id="PTHR13932">
    <property type="entry name" value="COPROPORPHYRINIGEN III OXIDASE"/>
    <property type="match status" value="1"/>
</dbReference>
<keyword evidence="4 9" id="KW-0949">S-adenosyl-L-methionine</keyword>
<dbReference type="CDD" id="cd01335">
    <property type="entry name" value="Radical_SAM"/>
    <property type="match status" value="1"/>
</dbReference>
<dbReference type="GO" id="GO:0005737">
    <property type="term" value="C:cytoplasm"/>
    <property type="evidence" value="ECO:0007669"/>
    <property type="project" value="UniProtKB-SubCell"/>
</dbReference>
<feature type="domain" description="Radical SAM core" evidence="10">
    <location>
        <begin position="6"/>
        <end position="243"/>
    </location>
</feature>
<dbReference type="InterPro" id="IPR010723">
    <property type="entry name" value="HemN_C"/>
</dbReference>
<evidence type="ECO:0000256" key="7">
    <source>
        <dbReference type="ARBA" id="ARBA00023014"/>
    </source>
</evidence>
<evidence type="ECO:0000256" key="9">
    <source>
        <dbReference type="RuleBase" id="RU364116"/>
    </source>
</evidence>
<dbReference type="SUPFAM" id="SSF102114">
    <property type="entry name" value="Radical SAM enzymes"/>
    <property type="match status" value="1"/>
</dbReference>
<keyword evidence="9" id="KW-0004">4Fe-4S</keyword>
<keyword evidence="5 9" id="KW-0479">Metal-binding</keyword>
<dbReference type="InterPro" id="IPR007197">
    <property type="entry name" value="rSAM"/>
</dbReference>
<dbReference type="NCBIfam" id="TIGR00539">
    <property type="entry name" value="hemN_rel"/>
    <property type="match status" value="1"/>
</dbReference>
<evidence type="ECO:0000256" key="6">
    <source>
        <dbReference type="ARBA" id="ARBA00023004"/>
    </source>
</evidence>
<dbReference type="GO" id="GO:0051539">
    <property type="term" value="F:4 iron, 4 sulfur cluster binding"/>
    <property type="evidence" value="ECO:0007669"/>
    <property type="project" value="UniProtKB-UniRule"/>
</dbReference>
<dbReference type="Gene3D" id="3.20.20.70">
    <property type="entry name" value="Aldolase class I"/>
    <property type="match status" value="1"/>
</dbReference>
<dbReference type="SMART" id="SM00729">
    <property type="entry name" value="Elp3"/>
    <property type="match status" value="1"/>
</dbReference>
<dbReference type="SFLD" id="SFLDG01065">
    <property type="entry name" value="anaerobic_coproporphyrinogen-I"/>
    <property type="match status" value="1"/>
</dbReference>
<dbReference type="EMBL" id="WHOD01000070">
    <property type="protein sequence ID" value="NOU95490.1"/>
    <property type="molecule type" value="Genomic_DNA"/>
</dbReference>
<dbReference type="InterPro" id="IPR006638">
    <property type="entry name" value="Elp3/MiaA/NifB-like_rSAM"/>
</dbReference>
<dbReference type="SFLD" id="SFLDG01082">
    <property type="entry name" value="B12-binding_domain_containing"/>
    <property type="match status" value="1"/>
</dbReference>
<evidence type="ECO:0000256" key="4">
    <source>
        <dbReference type="ARBA" id="ARBA00022691"/>
    </source>
</evidence>
<evidence type="ECO:0000313" key="12">
    <source>
        <dbReference type="Proteomes" id="UP000641588"/>
    </source>
</evidence>
<comment type="caution">
    <text evidence="11">The sequence shown here is derived from an EMBL/GenBank/DDBJ whole genome shotgun (WGS) entry which is preliminary data.</text>
</comment>
<accession>A0A972GZ13</accession>
<dbReference type="GO" id="GO:0004109">
    <property type="term" value="F:coproporphyrinogen oxidase activity"/>
    <property type="evidence" value="ECO:0007669"/>
    <property type="project" value="InterPro"/>
</dbReference>
<comment type="similarity">
    <text evidence="1">Belongs to the anaerobic coproporphyrinogen-III oxidase family. HemW subfamily.</text>
</comment>
<dbReference type="InterPro" id="IPR034505">
    <property type="entry name" value="Coproporphyrinogen-III_oxidase"/>
</dbReference>
<keyword evidence="8 9" id="KW-0143">Chaperone</keyword>
<proteinExistence type="inferred from homology"/>
<organism evidence="11 12">
    <name type="scientific">Paenibacillus foliorum</name>
    <dbReference type="NCBI Taxonomy" id="2654974"/>
    <lineage>
        <taxon>Bacteria</taxon>
        <taxon>Bacillati</taxon>
        <taxon>Bacillota</taxon>
        <taxon>Bacilli</taxon>
        <taxon>Bacillales</taxon>
        <taxon>Paenibacillaceae</taxon>
        <taxon>Paenibacillus</taxon>
    </lineage>
</organism>
<comment type="subcellular location">
    <subcellularLocation>
        <location evidence="9">Cytoplasm</location>
    </subcellularLocation>
</comment>
<dbReference type="InterPro" id="IPR058240">
    <property type="entry name" value="rSAM_sf"/>
</dbReference>
<name>A0A972GZ13_9BACL</name>
<dbReference type="SFLD" id="SFLDF00562">
    <property type="entry name" value="HemN-like__clustered_with_heat"/>
    <property type="match status" value="1"/>
</dbReference>
<comment type="function">
    <text evidence="9">Probably acts as a heme chaperone, transferring heme to an unknown acceptor. Binds one molecule of heme per monomer, possibly covalently. Binds 1 [4Fe-4S] cluster. The cluster is coordinated with 3 cysteines and an exchangeable S-adenosyl-L-methionine.</text>
</comment>
<gene>
    <name evidence="11" type="ORF">GC093_19990</name>
</gene>
<evidence type="ECO:0000256" key="1">
    <source>
        <dbReference type="ARBA" id="ARBA00006100"/>
    </source>
</evidence>
<keyword evidence="12" id="KW-1185">Reference proteome</keyword>
<evidence type="ECO:0000259" key="10">
    <source>
        <dbReference type="PROSITE" id="PS51918"/>
    </source>
</evidence>
<dbReference type="SFLD" id="SFLDS00029">
    <property type="entry name" value="Radical_SAM"/>
    <property type="match status" value="1"/>
</dbReference>